<proteinExistence type="predicted"/>
<dbReference type="GeneID" id="115254442"/>
<sequence length="454" mass="51791">MFCYPFARFNSQKCFHSFWFSILSSMERLPQELGQEVAAQLADNDITTVHTFLMLSQEMVMSTLQMKLGSWLRIQRLQQEFRESGILSETTSASLNNSDQNLLDPSIDKDAVIKVLESSSECQKLLRGKLAEGATLLKKEKHKINRTLCDHFFANEINAGRSITSATKRKLAQSIITAFDCLACNSEEKPAEAEFFWEHNGQTTGEHTGFIHFWVRNKQAQAPPTVRKKRKSFVNLSREVSEAVDELMELDETADFTTVEQLMESTFHYRDGLRNRKVQCNELLTQFPHFIFYEGQLIHYEFEMMFPDKEATRLFSTIVPLCLVLNQFYDEIASVGVKALLKIMAELTHQGNVRKSNPSNLPPLEDFASVFVRWKQDPEDEMEGSEVPFIFCDTVAFAEGAYFVVLEKGAIACGTDFFIALDLLLKAMKVLNISVPSKAKKTVDFFLCFCLQNS</sequence>
<protein>
    <submittedName>
        <fullName evidence="1">Uncharacterized protein</fullName>
    </submittedName>
</protein>
<organism evidence="1 2">
    <name type="scientific">Aedes albopictus</name>
    <name type="common">Asian tiger mosquito</name>
    <name type="synonym">Stegomyia albopicta</name>
    <dbReference type="NCBI Taxonomy" id="7160"/>
    <lineage>
        <taxon>Eukaryota</taxon>
        <taxon>Metazoa</taxon>
        <taxon>Ecdysozoa</taxon>
        <taxon>Arthropoda</taxon>
        <taxon>Hexapoda</taxon>
        <taxon>Insecta</taxon>
        <taxon>Pterygota</taxon>
        <taxon>Neoptera</taxon>
        <taxon>Endopterygota</taxon>
        <taxon>Diptera</taxon>
        <taxon>Nematocera</taxon>
        <taxon>Culicoidea</taxon>
        <taxon>Culicidae</taxon>
        <taxon>Culicinae</taxon>
        <taxon>Aedini</taxon>
        <taxon>Aedes</taxon>
        <taxon>Stegomyia</taxon>
    </lineage>
</organism>
<reference evidence="1" key="2">
    <citation type="submission" date="2025-05" db="UniProtKB">
        <authorList>
            <consortium name="EnsemblMetazoa"/>
        </authorList>
    </citation>
    <scope>IDENTIFICATION</scope>
    <source>
        <strain evidence="1">Foshan</strain>
    </source>
</reference>
<dbReference type="Proteomes" id="UP000069940">
    <property type="component" value="Unassembled WGS sequence"/>
</dbReference>
<dbReference type="PANTHER" id="PTHR31025">
    <property type="entry name" value="SI:CH211-196P9.1-RELATED"/>
    <property type="match status" value="1"/>
</dbReference>
<keyword evidence="2" id="KW-1185">Reference proteome</keyword>
<evidence type="ECO:0000313" key="2">
    <source>
        <dbReference type="Proteomes" id="UP000069940"/>
    </source>
</evidence>
<accession>A0ABM2A7F5</accession>
<reference evidence="2" key="1">
    <citation type="journal article" date="2015" name="Proc. Natl. Acad. Sci. U.S.A.">
        <title>Genome sequence of the Asian Tiger mosquito, Aedes albopictus, reveals insights into its biology, genetics, and evolution.</title>
        <authorList>
            <person name="Chen X.G."/>
            <person name="Jiang X."/>
            <person name="Gu J."/>
            <person name="Xu M."/>
            <person name="Wu Y."/>
            <person name="Deng Y."/>
            <person name="Zhang C."/>
            <person name="Bonizzoni M."/>
            <person name="Dermauw W."/>
            <person name="Vontas J."/>
            <person name="Armbruster P."/>
            <person name="Huang X."/>
            <person name="Yang Y."/>
            <person name="Zhang H."/>
            <person name="He W."/>
            <person name="Peng H."/>
            <person name="Liu Y."/>
            <person name="Wu K."/>
            <person name="Chen J."/>
            <person name="Lirakis M."/>
            <person name="Topalis P."/>
            <person name="Van Leeuwen T."/>
            <person name="Hall A.B."/>
            <person name="Jiang X."/>
            <person name="Thorpe C."/>
            <person name="Mueller R.L."/>
            <person name="Sun C."/>
            <person name="Waterhouse R.M."/>
            <person name="Yan G."/>
            <person name="Tu Z.J."/>
            <person name="Fang X."/>
            <person name="James A.A."/>
        </authorList>
    </citation>
    <scope>NUCLEOTIDE SEQUENCE [LARGE SCALE GENOMIC DNA]</scope>
    <source>
        <strain evidence="2">Foshan</strain>
    </source>
</reference>
<evidence type="ECO:0000313" key="1">
    <source>
        <dbReference type="EnsemblMetazoa" id="AALFPA23_025197.P37553"/>
    </source>
</evidence>
<dbReference type="PANTHER" id="PTHR31025:SF9">
    <property type="entry name" value="SI:DKEY-286J15.1"/>
    <property type="match status" value="1"/>
</dbReference>
<name>A0ABM2A7F5_AEDAL</name>
<dbReference type="RefSeq" id="XP_062700631.1">
    <property type="nucleotide sequence ID" value="XM_062844647.1"/>
</dbReference>
<dbReference type="EnsemblMetazoa" id="AALFPA23_025197.R37553">
    <property type="protein sequence ID" value="AALFPA23_025197.P37553"/>
    <property type="gene ID" value="AALFPA23_025197"/>
</dbReference>